<protein>
    <submittedName>
        <fullName evidence="2">Phosphatidate cytidylyltransferase</fullName>
    </submittedName>
</protein>
<keyword evidence="1" id="KW-0472">Membrane</keyword>
<accession>A0A1D8U1Z3</accession>
<organism evidence="2 3">
    <name type="scientific">Moorena producens PAL-8-15-08-1</name>
    <dbReference type="NCBI Taxonomy" id="1458985"/>
    <lineage>
        <taxon>Bacteria</taxon>
        <taxon>Bacillati</taxon>
        <taxon>Cyanobacteriota</taxon>
        <taxon>Cyanophyceae</taxon>
        <taxon>Coleofasciculales</taxon>
        <taxon>Coleofasciculaceae</taxon>
        <taxon>Moorena</taxon>
    </lineage>
</organism>
<proteinExistence type="predicted"/>
<keyword evidence="1" id="KW-1133">Transmembrane helix</keyword>
<dbReference type="PANTHER" id="PTHR31303">
    <property type="entry name" value="CTP-DEPENDENT DIACYLGLYCEROL KINASE 1"/>
    <property type="match status" value="1"/>
</dbReference>
<evidence type="ECO:0000313" key="3">
    <source>
        <dbReference type="Proteomes" id="UP000177870"/>
    </source>
</evidence>
<feature type="transmembrane region" description="Helical" evidence="1">
    <location>
        <begin position="45"/>
        <end position="64"/>
    </location>
</feature>
<dbReference type="AlphaFoldDB" id="A0A1D8U1Z3"/>
<dbReference type="STRING" id="1458985.BJP34_34790"/>
<dbReference type="KEGG" id="mpro:BJP34_34790"/>
<dbReference type="PANTHER" id="PTHR31303:SF1">
    <property type="entry name" value="CTP-DEPENDENT DIACYLGLYCEROL KINASE 1"/>
    <property type="match status" value="1"/>
</dbReference>
<feature type="transmembrane region" description="Helical" evidence="1">
    <location>
        <begin position="102"/>
        <end position="120"/>
    </location>
</feature>
<dbReference type="EMBL" id="CP017599">
    <property type="protein sequence ID" value="AOX03912.1"/>
    <property type="molecule type" value="Genomic_DNA"/>
</dbReference>
<keyword evidence="2" id="KW-0548">Nucleotidyltransferase</keyword>
<dbReference type="Proteomes" id="UP000177870">
    <property type="component" value="Chromosome"/>
</dbReference>
<feature type="transmembrane region" description="Helical" evidence="1">
    <location>
        <begin position="14"/>
        <end position="33"/>
    </location>
</feature>
<feature type="transmembrane region" description="Helical" evidence="1">
    <location>
        <begin position="190"/>
        <end position="208"/>
    </location>
</feature>
<feature type="transmembrane region" description="Helical" evidence="1">
    <location>
        <begin position="126"/>
        <end position="145"/>
    </location>
</feature>
<keyword evidence="1" id="KW-0812">Transmembrane</keyword>
<gene>
    <name evidence="2" type="ORF">BJP34_34790</name>
</gene>
<dbReference type="GO" id="GO:0004143">
    <property type="term" value="F:ATP-dependent diacylglycerol kinase activity"/>
    <property type="evidence" value="ECO:0007669"/>
    <property type="project" value="InterPro"/>
</dbReference>
<sequence>MFNSVPSIESIPTLWLQIALIAVGLGAIVLLAETLHQRTARDSEITRKIVHIGTGNVILVAWWLQIPGWVGILASVIAGAIALLSYYIPILPGINSVGRKSLGTFFYAVSIGVVIAWFWPLEQFQYAAIGILVMAWGDGLAGLIGQKFGQHPYQAWGMQKSWEGSGTMAATSYVVSSLILFAVQGNVWQTWLMSIAIAFFATVLEAFSKFGIDNLTVPIGSAAVGFFLGQILSLG</sequence>
<dbReference type="OrthoDB" id="8149352at2"/>
<dbReference type="GO" id="GO:0016779">
    <property type="term" value="F:nucleotidyltransferase activity"/>
    <property type="evidence" value="ECO:0007669"/>
    <property type="project" value="UniProtKB-KW"/>
</dbReference>
<dbReference type="InterPro" id="IPR037997">
    <property type="entry name" value="Dgk1-like"/>
</dbReference>
<reference evidence="3" key="1">
    <citation type="submission" date="2016-10" db="EMBL/GenBank/DDBJ databases">
        <title>Comparative genomics uncovers the prolific and rare metabolic potential of the cyanobacterial genus Moorea.</title>
        <authorList>
            <person name="Leao T."/>
            <person name="Castelao G."/>
            <person name="Korobeynikov A."/>
            <person name="Monroe E.A."/>
            <person name="Podell S."/>
            <person name="Glukhov E."/>
            <person name="Allen E."/>
            <person name="Gerwick W.H."/>
            <person name="Gerwick L."/>
        </authorList>
    </citation>
    <scope>NUCLEOTIDE SEQUENCE [LARGE SCALE GENOMIC DNA]</scope>
    <source>
        <strain evidence="3">PAL-8-15-08-1</strain>
    </source>
</reference>
<feature type="transmembrane region" description="Helical" evidence="1">
    <location>
        <begin position="215"/>
        <end position="234"/>
    </location>
</feature>
<dbReference type="RefSeq" id="WP_070396278.1">
    <property type="nucleotide sequence ID" value="NZ_CP017599.1"/>
</dbReference>
<keyword evidence="2" id="KW-0808">Transferase</keyword>
<evidence type="ECO:0000256" key="1">
    <source>
        <dbReference type="SAM" id="Phobius"/>
    </source>
</evidence>
<feature type="transmembrane region" description="Helical" evidence="1">
    <location>
        <begin position="166"/>
        <end position="184"/>
    </location>
</feature>
<name>A0A1D8U1Z3_9CYAN</name>
<feature type="transmembrane region" description="Helical" evidence="1">
    <location>
        <begin position="70"/>
        <end position="90"/>
    </location>
</feature>
<evidence type="ECO:0000313" key="2">
    <source>
        <dbReference type="EMBL" id="AOX03912.1"/>
    </source>
</evidence>